<dbReference type="AlphaFoldDB" id="A0AA39UYF9"/>
<name>A0AA39UYF9_ACESA</name>
<reference evidence="2" key="2">
    <citation type="submission" date="2023-06" db="EMBL/GenBank/DDBJ databases">
        <authorList>
            <person name="Swenson N.G."/>
            <person name="Wegrzyn J.L."/>
            <person name="Mcevoy S.L."/>
        </authorList>
    </citation>
    <scope>NUCLEOTIDE SEQUENCE</scope>
    <source>
        <strain evidence="2">NS2018</strain>
        <tissue evidence="2">Leaf</tissue>
    </source>
</reference>
<keyword evidence="3" id="KW-1185">Reference proteome</keyword>
<comment type="caution">
    <text evidence="2">The sequence shown here is derived from an EMBL/GenBank/DDBJ whole genome shotgun (WGS) entry which is preliminary data.</text>
</comment>
<proteinExistence type="predicted"/>
<evidence type="ECO:0000256" key="1">
    <source>
        <dbReference type="SAM" id="MobiDB-lite"/>
    </source>
</evidence>
<evidence type="ECO:0000313" key="2">
    <source>
        <dbReference type="EMBL" id="KAK0575214.1"/>
    </source>
</evidence>
<accession>A0AA39UYF9</accession>
<dbReference type="Proteomes" id="UP001168877">
    <property type="component" value="Unassembled WGS sequence"/>
</dbReference>
<protein>
    <submittedName>
        <fullName evidence="2">Uncharacterized protein</fullName>
    </submittedName>
</protein>
<sequence length="169" mass="18860">MPYIPVAADLEVSSSTPHRFMGDIPDVDFSGFEQDLFGDNEGDLHYEGDNEDQVRLSDDSGDDKSPGMRAGDDEFSGMKALAMVPEVPEEVSEDIDEYQDLFEGYQSKSDDEYYAMLDVVESRPQGKLGSMRRRKFNLPRGPGGCSNQNEIAARVAEVVQMLESLKFRS</sequence>
<feature type="compositionally biased region" description="Basic and acidic residues" evidence="1">
    <location>
        <begin position="42"/>
        <end position="72"/>
    </location>
</feature>
<reference evidence="2" key="1">
    <citation type="journal article" date="2022" name="Plant J.">
        <title>Strategies of tolerance reflected in two North American maple genomes.</title>
        <authorList>
            <person name="McEvoy S.L."/>
            <person name="Sezen U.U."/>
            <person name="Trouern-Trend A."/>
            <person name="McMahon S.M."/>
            <person name="Schaberg P.G."/>
            <person name="Yang J."/>
            <person name="Wegrzyn J.L."/>
            <person name="Swenson N.G."/>
        </authorList>
    </citation>
    <scope>NUCLEOTIDE SEQUENCE</scope>
    <source>
        <strain evidence="2">NS2018</strain>
    </source>
</reference>
<dbReference type="EMBL" id="JAUESC010000387">
    <property type="protein sequence ID" value="KAK0575214.1"/>
    <property type="molecule type" value="Genomic_DNA"/>
</dbReference>
<organism evidence="2 3">
    <name type="scientific">Acer saccharum</name>
    <name type="common">Sugar maple</name>
    <dbReference type="NCBI Taxonomy" id="4024"/>
    <lineage>
        <taxon>Eukaryota</taxon>
        <taxon>Viridiplantae</taxon>
        <taxon>Streptophyta</taxon>
        <taxon>Embryophyta</taxon>
        <taxon>Tracheophyta</taxon>
        <taxon>Spermatophyta</taxon>
        <taxon>Magnoliopsida</taxon>
        <taxon>eudicotyledons</taxon>
        <taxon>Gunneridae</taxon>
        <taxon>Pentapetalae</taxon>
        <taxon>rosids</taxon>
        <taxon>malvids</taxon>
        <taxon>Sapindales</taxon>
        <taxon>Sapindaceae</taxon>
        <taxon>Hippocastanoideae</taxon>
        <taxon>Acereae</taxon>
        <taxon>Acer</taxon>
    </lineage>
</organism>
<evidence type="ECO:0000313" key="3">
    <source>
        <dbReference type="Proteomes" id="UP001168877"/>
    </source>
</evidence>
<gene>
    <name evidence="2" type="ORF">LWI29_035589</name>
</gene>
<feature type="region of interest" description="Disordered" evidence="1">
    <location>
        <begin position="32"/>
        <end position="73"/>
    </location>
</feature>